<feature type="transmembrane region" description="Helical" evidence="7">
    <location>
        <begin position="207"/>
        <end position="235"/>
    </location>
</feature>
<proteinExistence type="inferred from homology"/>
<keyword evidence="5 7" id="KW-1133">Transmembrane helix</keyword>
<dbReference type="Pfam" id="PF00528">
    <property type="entry name" value="BPD_transp_1"/>
    <property type="match status" value="1"/>
</dbReference>
<feature type="transmembrane region" description="Helical" evidence="7">
    <location>
        <begin position="80"/>
        <end position="101"/>
    </location>
</feature>
<keyword evidence="4 7" id="KW-0812">Transmembrane</keyword>
<evidence type="ECO:0000256" key="3">
    <source>
        <dbReference type="ARBA" id="ARBA00022475"/>
    </source>
</evidence>
<dbReference type="GO" id="GO:0005886">
    <property type="term" value="C:plasma membrane"/>
    <property type="evidence" value="ECO:0007669"/>
    <property type="project" value="UniProtKB-SubCell"/>
</dbReference>
<dbReference type="InterPro" id="IPR000515">
    <property type="entry name" value="MetI-like"/>
</dbReference>
<dbReference type="PROSITE" id="PS50928">
    <property type="entry name" value="ABC_TM1"/>
    <property type="match status" value="1"/>
</dbReference>
<evidence type="ECO:0000256" key="4">
    <source>
        <dbReference type="ARBA" id="ARBA00022692"/>
    </source>
</evidence>
<keyword evidence="3" id="KW-1003">Cell membrane</keyword>
<comment type="subcellular location">
    <subcellularLocation>
        <location evidence="1 7">Cell membrane</location>
        <topology evidence="1 7">Multi-pass membrane protein</topology>
    </subcellularLocation>
</comment>
<gene>
    <name evidence="9" type="ORF">DWY25_13225</name>
</gene>
<dbReference type="AlphaFoldDB" id="A0A412FSV8"/>
<dbReference type="InterPro" id="IPR035906">
    <property type="entry name" value="MetI-like_sf"/>
</dbReference>
<reference evidence="9 10" key="1">
    <citation type="submission" date="2018-08" db="EMBL/GenBank/DDBJ databases">
        <title>A genome reference for cultivated species of the human gut microbiota.</title>
        <authorList>
            <person name="Zou Y."/>
            <person name="Xue W."/>
            <person name="Luo G."/>
        </authorList>
    </citation>
    <scope>NUCLEOTIDE SEQUENCE [LARGE SCALE GENOMIC DNA]</scope>
    <source>
        <strain evidence="9 10">AF24-29</strain>
    </source>
</reference>
<dbReference type="PANTHER" id="PTHR30193:SF37">
    <property type="entry name" value="INNER MEMBRANE ABC TRANSPORTER PERMEASE PROTEIN YCJO"/>
    <property type="match status" value="1"/>
</dbReference>
<feature type="transmembrane region" description="Helical" evidence="7">
    <location>
        <begin position="20"/>
        <end position="39"/>
    </location>
</feature>
<evidence type="ECO:0000256" key="7">
    <source>
        <dbReference type="RuleBase" id="RU363032"/>
    </source>
</evidence>
<evidence type="ECO:0000256" key="5">
    <source>
        <dbReference type="ARBA" id="ARBA00022989"/>
    </source>
</evidence>
<protein>
    <submittedName>
        <fullName evidence="9">Sugar ABC transporter permease</fullName>
    </submittedName>
</protein>
<evidence type="ECO:0000256" key="6">
    <source>
        <dbReference type="ARBA" id="ARBA00023136"/>
    </source>
</evidence>
<feature type="transmembrane region" description="Helical" evidence="7">
    <location>
        <begin position="271"/>
        <end position="293"/>
    </location>
</feature>
<evidence type="ECO:0000313" key="10">
    <source>
        <dbReference type="Proteomes" id="UP000284178"/>
    </source>
</evidence>
<dbReference type="PANTHER" id="PTHR30193">
    <property type="entry name" value="ABC TRANSPORTER PERMEASE PROTEIN"/>
    <property type="match status" value="1"/>
</dbReference>
<dbReference type="InterPro" id="IPR051393">
    <property type="entry name" value="ABC_transporter_permease"/>
</dbReference>
<feature type="transmembrane region" description="Helical" evidence="7">
    <location>
        <begin position="164"/>
        <end position="186"/>
    </location>
</feature>
<name>A0A412FSV8_9FIRM</name>
<feature type="transmembrane region" description="Helical" evidence="7">
    <location>
        <begin position="113"/>
        <end position="133"/>
    </location>
</feature>
<dbReference type="SUPFAM" id="SSF161098">
    <property type="entry name" value="MetI-like"/>
    <property type="match status" value="1"/>
</dbReference>
<evidence type="ECO:0000313" key="9">
    <source>
        <dbReference type="EMBL" id="RGR71216.1"/>
    </source>
</evidence>
<evidence type="ECO:0000259" key="8">
    <source>
        <dbReference type="PROSITE" id="PS50928"/>
    </source>
</evidence>
<accession>A0A412FSV8</accession>
<evidence type="ECO:0000256" key="2">
    <source>
        <dbReference type="ARBA" id="ARBA00022448"/>
    </source>
</evidence>
<feature type="transmembrane region" description="Helical" evidence="7">
    <location>
        <begin position="247"/>
        <end position="264"/>
    </location>
</feature>
<dbReference type="Proteomes" id="UP000284178">
    <property type="component" value="Unassembled WGS sequence"/>
</dbReference>
<sequence>MSTNKLRFSKRKVKEAGAAYLFIAPMLIGLLIFYFFAFIQNIYFSFNKVGAFGPPTFIGWDNYIRLVNDPLFWTALKNTLFYTVLGVPLVVGFSVVIAWLLNQKIKGQTLYRTAIFLPAITMPAAIGLLWRWLMNYQYGLLNYIIVKLGGQPIAWLSDPNTVKWAILIVLVWSMVSYQVIIMLAGLQGISKIYYEAAEIDGANKMQIFFKVTLPLLSPTIFFVTIMSMINILQIFDFIFLMIQRNTVAYQYSMSLVSYFYEIAFTQNIRGYASAISVVLFLIILAITAVQFVAQKYWVNYD</sequence>
<comment type="caution">
    <text evidence="9">The sequence shown here is derived from an EMBL/GenBank/DDBJ whole genome shotgun (WGS) entry which is preliminary data.</text>
</comment>
<comment type="similarity">
    <text evidence="7">Belongs to the binding-protein-dependent transport system permease family.</text>
</comment>
<keyword evidence="6 7" id="KW-0472">Membrane</keyword>
<dbReference type="GeneID" id="83016357"/>
<keyword evidence="10" id="KW-1185">Reference proteome</keyword>
<dbReference type="CDD" id="cd06261">
    <property type="entry name" value="TM_PBP2"/>
    <property type="match status" value="1"/>
</dbReference>
<dbReference type="RefSeq" id="WP_117895627.1">
    <property type="nucleotide sequence ID" value="NZ_CABJCV010000018.1"/>
</dbReference>
<dbReference type="Gene3D" id="1.10.3720.10">
    <property type="entry name" value="MetI-like"/>
    <property type="match status" value="1"/>
</dbReference>
<organism evidence="9 10">
    <name type="scientific">Holdemania filiformis</name>
    <dbReference type="NCBI Taxonomy" id="61171"/>
    <lineage>
        <taxon>Bacteria</taxon>
        <taxon>Bacillati</taxon>
        <taxon>Bacillota</taxon>
        <taxon>Erysipelotrichia</taxon>
        <taxon>Erysipelotrichales</taxon>
        <taxon>Erysipelotrichaceae</taxon>
        <taxon>Holdemania</taxon>
    </lineage>
</organism>
<keyword evidence="2 7" id="KW-0813">Transport</keyword>
<feature type="domain" description="ABC transmembrane type-1" evidence="8">
    <location>
        <begin position="76"/>
        <end position="290"/>
    </location>
</feature>
<dbReference type="GO" id="GO:0055085">
    <property type="term" value="P:transmembrane transport"/>
    <property type="evidence" value="ECO:0007669"/>
    <property type="project" value="InterPro"/>
</dbReference>
<evidence type="ECO:0000256" key="1">
    <source>
        <dbReference type="ARBA" id="ARBA00004651"/>
    </source>
</evidence>
<dbReference type="EMBL" id="QRUP01000018">
    <property type="protein sequence ID" value="RGR71216.1"/>
    <property type="molecule type" value="Genomic_DNA"/>
</dbReference>